<keyword evidence="1" id="KW-0378">Hydrolase</keyword>
<evidence type="ECO:0000256" key="1">
    <source>
        <dbReference type="ARBA" id="ARBA00022801"/>
    </source>
</evidence>
<dbReference type="Pfam" id="PF07228">
    <property type="entry name" value="SpoIIE"/>
    <property type="match status" value="1"/>
</dbReference>
<evidence type="ECO:0000259" key="2">
    <source>
        <dbReference type="SMART" id="SM00331"/>
    </source>
</evidence>
<name>A0ABN3NCW7_9ACTN</name>
<reference evidence="3 4" key="1">
    <citation type="journal article" date="2019" name="Int. J. Syst. Evol. Microbiol.">
        <title>The Global Catalogue of Microorganisms (GCM) 10K type strain sequencing project: providing services to taxonomists for standard genome sequencing and annotation.</title>
        <authorList>
            <consortium name="The Broad Institute Genomics Platform"/>
            <consortium name="The Broad Institute Genome Sequencing Center for Infectious Disease"/>
            <person name="Wu L."/>
            <person name="Ma J."/>
        </authorList>
    </citation>
    <scope>NUCLEOTIDE SEQUENCE [LARGE SCALE GENOMIC DNA]</scope>
    <source>
        <strain evidence="3 4">JCM 3367</strain>
    </source>
</reference>
<dbReference type="InterPro" id="IPR036457">
    <property type="entry name" value="PPM-type-like_dom_sf"/>
</dbReference>
<keyword evidence="4" id="KW-1185">Reference proteome</keyword>
<comment type="caution">
    <text evidence="3">The sequence shown here is derived from an EMBL/GenBank/DDBJ whole genome shotgun (WGS) entry which is preliminary data.</text>
</comment>
<evidence type="ECO:0000313" key="4">
    <source>
        <dbReference type="Proteomes" id="UP001499978"/>
    </source>
</evidence>
<dbReference type="Gene3D" id="3.60.40.10">
    <property type="entry name" value="PPM-type phosphatase domain"/>
    <property type="match status" value="1"/>
</dbReference>
<gene>
    <name evidence="3" type="ORF">GCM10010201_15230</name>
</gene>
<dbReference type="SMART" id="SM00331">
    <property type="entry name" value="PP2C_SIG"/>
    <property type="match status" value="1"/>
</dbReference>
<dbReference type="EMBL" id="BAAARY010000005">
    <property type="protein sequence ID" value="GAA2519112.1"/>
    <property type="molecule type" value="Genomic_DNA"/>
</dbReference>
<proteinExistence type="predicted"/>
<dbReference type="Proteomes" id="UP001499978">
    <property type="component" value="Unassembled WGS sequence"/>
</dbReference>
<organism evidence="3 4">
    <name type="scientific">Pilimelia columellifera subsp. columellifera</name>
    <dbReference type="NCBI Taxonomy" id="706583"/>
    <lineage>
        <taxon>Bacteria</taxon>
        <taxon>Bacillati</taxon>
        <taxon>Actinomycetota</taxon>
        <taxon>Actinomycetes</taxon>
        <taxon>Micromonosporales</taxon>
        <taxon>Micromonosporaceae</taxon>
        <taxon>Pilimelia</taxon>
    </lineage>
</organism>
<feature type="domain" description="PPM-type phosphatase" evidence="2">
    <location>
        <begin position="165"/>
        <end position="379"/>
    </location>
</feature>
<evidence type="ECO:0000313" key="3">
    <source>
        <dbReference type="EMBL" id="GAA2519112.1"/>
    </source>
</evidence>
<dbReference type="RefSeq" id="WP_344170375.1">
    <property type="nucleotide sequence ID" value="NZ_BAAARY010000005.1"/>
</dbReference>
<dbReference type="InterPro" id="IPR001932">
    <property type="entry name" value="PPM-type_phosphatase-like_dom"/>
</dbReference>
<sequence>MDPLLRINQNMINAPAHLLVEALADGLRTEFDASGIELLLADYQLVCLMPVLAPDHGQESLSAGPAAACFTSQRPHDTEDADGRWRLHLPVSVRGDRLGVLRMTLPGTPDSALAARLLLLTDGFAHLLAACDRVTDRYVLLRRVRRLTLASEMQWSLLPGRGHSRDDFDFAGQLEPAYAVRGDNFDWSRNDDEFTFTVTNGMGEGLEAAVLTTVAIHGLRNARRAGLGLAEQASLADQALYSRHRGEMNVASLLLQVTLSTGEVSMVDAGSPMVLRLTGDDVAPVSLRRQPPLGAFDDTEYTEQRLRLLPGDRLIVLSDGATDLTDGAGVRYSERAMRHALRRSRNSSALDTVRTILSDLLTYFGRSPLDDDAVVTCFDWHGPQRGARR</sequence>
<dbReference type="PANTHER" id="PTHR43156">
    <property type="entry name" value="STAGE II SPORULATION PROTEIN E-RELATED"/>
    <property type="match status" value="1"/>
</dbReference>
<dbReference type="InterPro" id="IPR052016">
    <property type="entry name" value="Bact_Sigma-Reg"/>
</dbReference>
<dbReference type="PANTHER" id="PTHR43156:SF2">
    <property type="entry name" value="STAGE II SPORULATION PROTEIN E"/>
    <property type="match status" value="1"/>
</dbReference>
<protein>
    <submittedName>
        <fullName evidence="3">PP2C family protein-serine/threonine phosphatase</fullName>
    </submittedName>
</protein>
<accession>A0ABN3NCW7</accession>
<dbReference type="SUPFAM" id="SSF81606">
    <property type="entry name" value="PP2C-like"/>
    <property type="match status" value="1"/>
</dbReference>